<organism evidence="2 3">
    <name type="scientific">Cytobacillus firmus</name>
    <name type="common">Bacillus firmus</name>
    <dbReference type="NCBI Taxonomy" id="1399"/>
    <lineage>
        <taxon>Bacteria</taxon>
        <taxon>Bacillati</taxon>
        <taxon>Bacillota</taxon>
        <taxon>Bacilli</taxon>
        <taxon>Bacillales</taxon>
        <taxon>Bacillaceae</taxon>
        <taxon>Cytobacillus</taxon>
    </lineage>
</organism>
<comment type="caution">
    <text evidence="2">The sequence shown here is derived from an EMBL/GenBank/DDBJ whole genome shotgun (WGS) entry which is preliminary data.</text>
</comment>
<evidence type="ECO:0000313" key="2">
    <source>
        <dbReference type="EMBL" id="RBP96529.1"/>
    </source>
</evidence>
<feature type="region of interest" description="Disordered" evidence="1">
    <location>
        <begin position="1"/>
        <end position="54"/>
    </location>
</feature>
<name>A0A366K443_CYTFI</name>
<gene>
    <name evidence="2" type="ORF">DFO70_101341</name>
</gene>
<proteinExistence type="predicted"/>
<dbReference type="EMBL" id="QNSF01000001">
    <property type="protein sequence ID" value="RBP96529.1"/>
    <property type="molecule type" value="Genomic_DNA"/>
</dbReference>
<dbReference type="RefSeq" id="WP_166672423.1">
    <property type="nucleotide sequence ID" value="NZ_QNSF01000001.1"/>
</dbReference>
<dbReference type="Proteomes" id="UP000252731">
    <property type="component" value="Unassembled WGS sequence"/>
</dbReference>
<evidence type="ECO:0000313" key="3">
    <source>
        <dbReference type="Proteomes" id="UP000252731"/>
    </source>
</evidence>
<dbReference type="AlphaFoldDB" id="A0A366K443"/>
<accession>A0A366K443</accession>
<feature type="compositionally biased region" description="Polar residues" evidence="1">
    <location>
        <begin position="26"/>
        <end position="37"/>
    </location>
</feature>
<keyword evidence="3" id="KW-1185">Reference proteome</keyword>
<sequence>MLDNQAKKECSLSPLTSPAVDEIQPAGTTPADTNAIKSNEPEFDLSGTVLNDYN</sequence>
<reference evidence="2 3" key="1">
    <citation type="submission" date="2018-06" db="EMBL/GenBank/DDBJ databases">
        <title>Freshwater and sediment microbial communities from various areas in North America, analyzing microbe dynamics in response to fracking.</title>
        <authorList>
            <person name="Lamendella R."/>
        </authorList>
    </citation>
    <scope>NUCLEOTIDE SEQUENCE [LARGE SCALE GENOMIC DNA]</scope>
    <source>
        <strain evidence="2 3">14_TX</strain>
    </source>
</reference>
<protein>
    <submittedName>
        <fullName evidence="2">Uncharacterized protein</fullName>
    </submittedName>
</protein>
<feature type="compositionally biased region" description="Basic and acidic residues" evidence="1">
    <location>
        <begin position="1"/>
        <end position="10"/>
    </location>
</feature>
<evidence type="ECO:0000256" key="1">
    <source>
        <dbReference type="SAM" id="MobiDB-lite"/>
    </source>
</evidence>